<evidence type="ECO:0000256" key="6">
    <source>
        <dbReference type="ARBA" id="ARBA00022679"/>
    </source>
</evidence>
<evidence type="ECO:0000256" key="10">
    <source>
        <dbReference type="PROSITE-ProRule" id="PRU00104"/>
    </source>
</evidence>
<dbReference type="InterPro" id="IPR035983">
    <property type="entry name" value="Hect_E3_ubiquitin_ligase"/>
</dbReference>
<evidence type="ECO:0000256" key="11">
    <source>
        <dbReference type="SAM" id="MobiDB-lite"/>
    </source>
</evidence>
<evidence type="ECO:0000256" key="7">
    <source>
        <dbReference type="ARBA" id="ARBA00022786"/>
    </source>
</evidence>
<dbReference type="InterPro" id="IPR004170">
    <property type="entry name" value="WWE_dom"/>
</dbReference>
<dbReference type="SUPFAM" id="SSF46934">
    <property type="entry name" value="UBA-like"/>
    <property type="match status" value="1"/>
</dbReference>
<gene>
    <name evidence="15" type="ORF">KXQ929_LOCUS30539</name>
</gene>
<feature type="compositionally biased region" description="Basic and acidic residues" evidence="11">
    <location>
        <begin position="2300"/>
        <end position="2321"/>
    </location>
</feature>
<feature type="domain" description="UBA" evidence="12">
    <location>
        <begin position="921"/>
        <end position="961"/>
    </location>
</feature>
<feature type="compositionally biased region" description="Low complexity" evidence="11">
    <location>
        <begin position="2324"/>
        <end position="2356"/>
    </location>
</feature>
<feature type="compositionally biased region" description="Low complexity" evidence="11">
    <location>
        <begin position="335"/>
        <end position="344"/>
    </location>
</feature>
<feature type="region of interest" description="Disordered" evidence="11">
    <location>
        <begin position="1896"/>
        <end position="2077"/>
    </location>
</feature>
<dbReference type="GO" id="GO:0000209">
    <property type="term" value="P:protein polyubiquitination"/>
    <property type="evidence" value="ECO:0007669"/>
    <property type="project" value="TreeGrafter"/>
</dbReference>
<feature type="compositionally biased region" description="Basic and acidic residues" evidence="11">
    <location>
        <begin position="1930"/>
        <end position="1940"/>
    </location>
</feature>
<dbReference type="PROSITE" id="PS50030">
    <property type="entry name" value="UBA"/>
    <property type="match status" value="1"/>
</dbReference>
<evidence type="ECO:0000256" key="8">
    <source>
        <dbReference type="ARBA" id="ARBA00023242"/>
    </source>
</evidence>
<dbReference type="PANTHER" id="PTHR11254:SF67">
    <property type="entry name" value="E3 UBIQUITIN-PROTEIN LIGASE HUWE1"/>
    <property type="match status" value="1"/>
</dbReference>
<dbReference type="InterPro" id="IPR050409">
    <property type="entry name" value="E3_ubiq-protein_ligase"/>
</dbReference>
<feature type="compositionally biased region" description="Low complexity" evidence="11">
    <location>
        <begin position="2023"/>
        <end position="2045"/>
    </location>
</feature>
<evidence type="ECO:0000256" key="9">
    <source>
        <dbReference type="ARBA" id="ARBA00034494"/>
    </source>
</evidence>
<dbReference type="PROSITE" id="PS50918">
    <property type="entry name" value="WWE"/>
    <property type="match status" value="1"/>
</dbReference>
<feature type="compositionally biased region" description="Acidic residues" evidence="11">
    <location>
        <begin position="1941"/>
        <end position="1952"/>
    </location>
</feature>
<comment type="caution">
    <text evidence="15">The sequence shown here is derived from an EMBL/GenBank/DDBJ whole genome shotgun (WGS) entry which is preliminary data.</text>
</comment>
<feature type="domain" description="WWE" evidence="14">
    <location>
        <begin position="1224"/>
        <end position="1301"/>
    </location>
</feature>
<feature type="compositionally biased region" description="Polar residues" evidence="11">
    <location>
        <begin position="2422"/>
        <end position="2448"/>
    </location>
</feature>
<comment type="pathway">
    <text evidence="3">Protein modification; protein ubiquitination.</text>
</comment>
<accession>A0A819QP90</accession>
<feature type="compositionally biased region" description="Polar residues" evidence="11">
    <location>
        <begin position="36"/>
        <end position="57"/>
    </location>
</feature>
<organism evidence="15 16">
    <name type="scientific">Adineta steineri</name>
    <dbReference type="NCBI Taxonomy" id="433720"/>
    <lineage>
        <taxon>Eukaryota</taxon>
        <taxon>Metazoa</taxon>
        <taxon>Spiralia</taxon>
        <taxon>Gnathifera</taxon>
        <taxon>Rotifera</taxon>
        <taxon>Eurotatoria</taxon>
        <taxon>Bdelloidea</taxon>
        <taxon>Adinetida</taxon>
        <taxon>Adinetidae</taxon>
        <taxon>Adineta</taxon>
    </lineage>
</organism>
<dbReference type="InterPro" id="IPR037197">
    <property type="entry name" value="WWE_dom_sf"/>
</dbReference>
<feature type="compositionally biased region" description="Acidic residues" evidence="11">
    <location>
        <begin position="2046"/>
        <end position="2077"/>
    </location>
</feature>
<evidence type="ECO:0000256" key="1">
    <source>
        <dbReference type="ARBA" id="ARBA00000885"/>
    </source>
</evidence>
<feature type="compositionally biased region" description="Low complexity" evidence="11">
    <location>
        <begin position="890"/>
        <end position="902"/>
    </location>
</feature>
<feature type="compositionally biased region" description="Polar residues" evidence="11">
    <location>
        <begin position="2678"/>
        <end position="2689"/>
    </location>
</feature>
<dbReference type="Proteomes" id="UP000663868">
    <property type="component" value="Unassembled WGS sequence"/>
</dbReference>
<feature type="compositionally biased region" description="Polar residues" evidence="11">
    <location>
        <begin position="303"/>
        <end position="312"/>
    </location>
</feature>
<feature type="compositionally biased region" description="Low complexity" evidence="11">
    <location>
        <begin position="1807"/>
        <end position="1824"/>
    </location>
</feature>
<feature type="region of interest" description="Disordered" evidence="11">
    <location>
        <begin position="1788"/>
        <end position="1829"/>
    </location>
</feature>
<dbReference type="GO" id="GO:0006511">
    <property type="term" value="P:ubiquitin-dependent protein catabolic process"/>
    <property type="evidence" value="ECO:0007669"/>
    <property type="project" value="TreeGrafter"/>
</dbReference>
<feature type="region of interest" description="Disordered" evidence="11">
    <location>
        <begin position="303"/>
        <end position="344"/>
    </location>
</feature>
<dbReference type="InterPro" id="IPR015940">
    <property type="entry name" value="UBA"/>
</dbReference>
<dbReference type="SUPFAM" id="SSF56204">
    <property type="entry name" value="Hect, E3 ligase catalytic domain"/>
    <property type="match status" value="1"/>
</dbReference>
<feature type="non-terminal residue" evidence="15">
    <location>
        <position position="3591"/>
    </location>
</feature>
<keyword evidence="7 10" id="KW-0833">Ubl conjugation pathway</keyword>
<evidence type="ECO:0000256" key="5">
    <source>
        <dbReference type="ARBA" id="ARBA00022553"/>
    </source>
</evidence>
<dbReference type="InterPro" id="IPR018123">
    <property type="entry name" value="WWE-dom_subgr"/>
</dbReference>
<name>A0A819QP90_9BILA</name>
<evidence type="ECO:0000259" key="14">
    <source>
        <dbReference type="PROSITE" id="PS50918"/>
    </source>
</evidence>
<feature type="region of interest" description="Disordered" evidence="11">
    <location>
        <begin position="2288"/>
        <end position="2360"/>
    </location>
</feature>
<evidence type="ECO:0000256" key="4">
    <source>
        <dbReference type="ARBA" id="ARBA00012485"/>
    </source>
</evidence>
<comment type="caution">
    <text evidence="10">Lacks conserved residue(s) required for the propagation of feature annotation.</text>
</comment>
<feature type="compositionally biased region" description="Polar residues" evidence="11">
    <location>
        <begin position="1865"/>
        <end position="1882"/>
    </location>
</feature>
<dbReference type="PROSITE" id="PS50237">
    <property type="entry name" value="HECT"/>
    <property type="match status" value="1"/>
</dbReference>
<feature type="compositionally biased region" description="Low complexity" evidence="11">
    <location>
        <begin position="2690"/>
        <end position="2701"/>
    </location>
</feature>
<feature type="region of interest" description="Disordered" evidence="11">
    <location>
        <begin position="2676"/>
        <end position="2701"/>
    </location>
</feature>
<dbReference type="Pfam" id="PF00632">
    <property type="entry name" value="HECT"/>
    <property type="match status" value="1"/>
</dbReference>
<dbReference type="SMART" id="SM00678">
    <property type="entry name" value="WWE"/>
    <property type="match status" value="1"/>
</dbReference>
<proteinExistence type="inferred from homology"/>
<feature type="compositionally biased region" description="Acidic residues" evidence="11">
    <location>
        <begin position="1969"/>
        <end position="1983"/>
    </location>
</feature>
<dbReference type="GO" id="GO:0005737">
    <property type="term" value="C:cytoplasm"/>
    <property type="evidence" value="ECO:0007669"/>
    <property type="project" value="TreeGrafter"/>
</dbReference>
<dbReference type="Gene3D" id="3.90.1750.10">
    <property type="entry name" value="Hect, E3 ligase catalytic domains"/>
    <property type="match status" value="1"/>
</dbReference>
<dbReference type="Pfam" id="PF00627">
    <property type="entry name" value="UBA"/>
    <property type="match status" value="1"/>
</dbReference>
<feature type="region of interest" description="Disordered" evidence="11">
    <location>
        <begin position="1311"/>
        <end position="1361"/>
    </location>
</feature>
<reference evidence="15" key="1">
    <citation type="submission" date="2021-02" db="EMBL/GenBank/DDBJ databases">
        <authorList>
            <person name="Nowell W R."/>
        </authorList>
    </citation>
    <scope>NUCLEOTIDE SEQUENCE</scope>
</reference>
<dbReference type="Pfam" id="PF06025">
    <property type="entry name" value="DUF913"/>
    <property type="match status" value="1"/>
</dbReference>
<dbReference type="InterPro" id="IPR010314">
    <property type="entry name" value="E3_Ub_ligase_DUF913"/>
</dbReference>
<dbReference type="Gene3D" id="1.10.8.10">
    <property type="entry name" value="DNA helicase RuvA subunit, C-terminal domain"/>
    <property type="match status" value="1"/>
</dbReference>
<evidence type="ECO:0000256" key="3">
    <source>
        <dbReference type="ARBA" id="ARBA00004906"/>
    </source>
</evidence>
<dbReference type="EC" id="2.3.2.26" evidence="4"/>
<dbReference type="GO" id="GO:0061630">
    <property type="term" value="F:ubiquitin protein ligase activity"/>
    <property type="evidence" value="ECO:0007669"/>
    <property type="project" value="UniProtKB-EC"/>
</dbReference>
<comment type="catalytic activity">
    <reaction evidence="1">
        <text>S-ubiquitinyl-[E2 ubiquitin-conjugating enzyme]-L-cysteine + [acceptor protein]-L-lysine = [E2 ubiquitin-conjugating enzyme]-L-cysteine + N(6)-ubiquitinyl-[acceptor protein]-L-lysine.</text>
        <dbReference type="EC" id="2.3.2.26"/>
    </reaction>
</comment>
<keyword evidence="6" id="KW-0808">Transferase</keyword>
<feature type="region of interest" description="Disordered" evidence="11">
    <location>
        <begin position="2412"/>
        <end position="2448"/>
    </location>
</feature>
<feature type="region of interest" description="Disordered" evidence="11">
    <location>
        <begin position="1"/>
        <end position="57"/>
    </location>
</feature>
<dbReference type="InterPro" id="IPR025527">
    <property type="entry name" value="HUWE1/Rev1_UBM"/>
</dbReference>
<feature type="compositionally biased region" description="Acidic residues" evidence="11">
    <location>
        <begin position="1906"/>
        <end position="1929"/>
    </location>
</feature>
<dbReference type="FunFam" id="3.30.2160.10:FF:000001">
    <property type="entry name" value="E3 ubiquitin-protein ligase NEDD4-like"/>
    <property type="match status" value="1"/>
</dbReference>
<dbReference type="InterPro" id="IPR009060">
    <property type="entry name" value="UBA-like_sf"/>
</dbReference>
<dbReference type="GO" id="GO:0005634">
    <property type="term" value="C:nucleus"/>
    <property type="evidence" value="ECO:0007669"/>
    <property type="project" value="UniProtKB-SubCell"/>
</dbReference>
<dbReference type="EMBL" id="CAJOBB010003340">
    <property type="protein sequence ID" value="CAF4035104.1"/>
    <property type="molecule type" value="Genomic_DNA"/>
</dbReference>
<evidence type="ECO:0000256" key="2">
    <source>
        <dbReference type="ARBA" id="ARBA00004123"/>
    </source>
</evidence>
<dbReference type="Gene3D" id="3.30.720.50">
    <property type="match status" value="1"/>
</dbReference>
<dbReference type="SMART" id="SM00165">
    <property type="entry name" value="UBA"/>
    <property type="match status" value="1"/>
</dbReference>
<feature type="domain" description="HECT" evidence="13">
    <location>
        <begin position="3376"/>
        <end position="3591"/>
    </location>
</feature>
<dbReference type="Pfam" id="PF14377">
    <property type="entry name" value="UBM"/>
    <property type="match status" value="3"/>
</dbReference>
<dbReference type="FunFam" id="3.90.1750.10:FF:000003">
    <property type="entry name" value="E3 ubiquitin-protein ligase UPL1"/>
    <property type="match status" value="1"/>
</dbReference>
<keyword evidence="8" id="KW-0539">Nucleus</keyword>
<feature type="compositionally biased region" description="Polar residues" evidence="11">
    <location>
        <begin position="1311"/>
        <end position="1331"/>
    </location>
</feature>
<sequence>HEIAQCRKEQPFIIRIPKRNQGTPTANLDTHPPLSPSTQSDISGEHPSVTTQNSTVHLSKDMDTSEFREENHDSIPQNPIPGLTCYHQRAALLKSILNYLKKAFTEPTMVDTTRHIMDGSLPNSLKHIISNVEYYGPSLFHLATDVVTSFIFQEPSQLSSLQDNGLTDVLMHALFKKDIPATRDVLVSLPNIFSSLCLNARGLENFMDYKPFHKFFRVLLSPKYLPAMKQRRGTDTIYGTASCLGNAFDELMRHQVSLRTEAMKSIITLLEQLVELGNNPKYCCEKPHSSTTTSKLAHTIRTTNTNTAGNDRNLSDDEYDDDEASLANRSVVPPSSSTTAGTTTTTNELAANIPILLNQTLLSENKSEDETIPIVVPLLDYITNIMRFVTGVISNNPTDDHAQEFVKLGGLKPLFDILQMKNLPIDFPSSKACQCVAALCKSILTLLVKDNKLTEMVLTNLDTILNSLTDFYSNRTYDGSLLIEELTRAVSSSIDPIDAINQSSLTPTLHQLSIVHSHISLLISLCKITQIEVQSILISFWGAETGLRVLKNLNKICLTLIWENSILLSLCSSETNMINQQFNKNDLLKLFPLINDLTTNEITRQFNIDEIMSMDTSDFTKLKLSFNIQQRIKTIKPLLCVSSKLGRASGELYNLLVRQCSTSQMRHARRFNQQQPTAAAKLIASTLAEILHDGFSFHLPANNKLTESQIEKFRLKFFICTIGFAIPMLFDERRRPYLLMLQQFELSKAQDALFSALEWTLDLINRQSLIIDEQQLSQLNNTYDASRTEFLNSALMLILRLVNIKSILESPHSIPINVQTERHYFIPFNPLHYLALTHKCAFHILTNSCSVLWDKPYLLKDHATKIIDNILSIFCHILRGESQLQDEEQIQQQQPPQQQPPIATDTDITGSSILNSNDAARLNEERIQSITSMGFSREHAIKGLLQANNNLELAVDYCVGHPQAVIAPQIQTTLPDMDIDMARALLFSLGREVDEAALANPIAALAVLSRDDYNANVINTNQPSNPNPDSSSSIINPNASILLENLSQQKLFLPTIEPLSKQTVDRFTDSIMLKIIDILPDTVYKMCELIVTTIHRNGISWHDYFLETIANDIKTSYYSLIDLLDKTSSQDDQQQQSAMLFLDDHQNSVLFNRTLLMSLLFEEMPFPCACIVEKFSLINFFCILIHRTTNYLIKLNEKRTPTWLAPAFIFLDLYEKVSLASKRRSIINENYRECTRVWQWFDERAVRWNDYPSIQNKQIDDAYANGEPSCKIIIQRRNYLIQFNTMLQTNEDTHNKRPIMLTFVKLTPKTNSDGSIQVPPSTLSSVFSTSEMSDDRHRRRKSTGPIKTKKVEPMDTEQQQPQIDTTISVIESLADEHALVLTSDCVYLIRMPVDPDAIHALLRLILRLTRDYKYARHFAQSGGIQAILSLTQTSAFQGCASLITLIFRHIMEDDSNLRLAMEKAIRQALTGNHGGSIGVQPACPGSHELNVILRILGPAMTRAPDIFLDVASNVLQLSPPSASRFKNPFITEDEHHIQTNLPIGPLILQARPTTTTTTKQDSAGEFAERLLVDLLDFLLTNDDANPKRLLSKSTVLRILAELIRSYANVAKLVSTKTFLLQENQTCSALSYILDCLLPGTNNQQLDYDKDIPALCRLFLVAMAACDHCLESQMNLVNEVKMSLNKISILPECDDKHVRLQALANIINTMMESCPASNTSQPQQEQHRLPQLITNNMIKIMYKRGLINDLARMIHSIELSSSKLADTVNAILKPIETLSRAIKYTTSLHVPAASRPHTSRPSTNQTNTSANPPSTTAMTTTPATTIKTDLLGPIQDQTSLDQSMRIVIDLLQSTKQQQKQHQTSQDSTVISTNDGGTAGTNNVEFDVAHPRDDILEHATSSSSTTSDDQEDDDAEETDSPDEDIDMESANDIDREPQHSYSDDDEDITSEEDGDVHLTGPQSSGEQHDDEHDDDLDDDSDDTESDETHTGDELDETEGPTIGIHIKTTLSQSTDENLVGDNEPNDQINETNDNINDDTTNNNNNQEGVEDDGEDEDDEDEEDDDEEDEITEFEDDDGSIADYVNEMEFDEEVLSESCNNLMSPTDIDPILVSNLQGVRNRATGFPSLHDINDRVDPALPPPPMSVPALHPLLVHHADNQLSSDASSRFHQLGTTASNQTNLNVLSTQANPTTTLTFGQQNGPTTATTTARILVGNGGDPDAPRFLHDQTSMDIAPEANEGYENIDGTKIYMIHTPLARWMEESIVLDGPYVYDTVLALKSKITEPLEKQYESELQSVSAKKSNDDKERKKRSEEKARQEAERTQAVAATAVSTSAVTTSSTEQISSTTTTTTTEQSTLVPPIESEVEWTTVVIDGGKFRVPQALEIDPSFLAVLPEEMRQDILTDQVRNFERQESQRHVQRAAANQTATLNSQSTENSTNDNFPSRTNQTATEAGFGEMLGEINPEFIQTLPPEIREELLAERRRTAATMGPPEFLRTLQPHLRQQIFADMDESQIGALPEDMANEARTLRAAMESQQQQYLRSRMVRNHDDMKNMLSNNTYHSTRPIRMYNLRELQEARNNRADRQPADWYPLRTGTNTEDLNSNTSTIDTRGRQLLDYESICCLLVLLFIDDTRLNFARLQEVLKNLCHHTQTRQWVIKALLSIINKSTGRAEYDGPTSTSILKNPSINNPSQTNNENENQQLKTIHPSWLTINFESAFGASTNVFKIQRLGNTKRHGSIQISVHAQACPIVCRQVLESLIILAKTFPEQFLPLPLNNTEQQTTKMNSPDKQLTSTPNMRDLSFWELLLKLDQSFNNRTNRSSTNPLQNISSIVITNSNTNNNEIDFESSPLASLLRMLDHPILNKNTQLMDKLFKLLSLISQSFQIHIITKKDISPSPLATSTPMNSLQQQNNQLVVSDNQVVLGLQLDLVIKALISKSCTEDGLEFATTLLLNVSKINQATRDKVLHLLLNGIRLLGKEVSEQIKQLLCEVQDYLSKNNDSNAKQQDLQLPAMVMLTSKTANQQFLLRILKVIIQLREATEKEQLDARTHFETELYTLIRRLDTLRQSLRLYFPSGNSTNQQNDILQPLDELANRLGQMRTCLQTVLNSNTNEQRQQIVPQQDIYSLIRQFESLIKDFHEPPLSTTMTTHINDVLQAILLLFPQINEPMDLGLFLPNQQSKLSDLLNMNQLWDSLNDCLLSLAKLSDLHAVLVLQSTVEAFFLVHTADLDNENEKQKKKKKDRETREAFSHLECFGPAPAATAADRGEPVIAPSNTTTSVNELPVDTQKFAEFARTHRMLLNQILRQSAQHLSEGPFHILTDYTFILHFDIKRKYFRHELDRLKENIRGEHLAVHVRRHYIFEDSYRELSRRTPEDWKHRFCIIFDDEEGQDPGGRLREWYSLITRSMFDSNFALFMIIPGDRITYMPSSSSHINTNHSQYFKFIGRIIAKAIFDNKYMNCHFTRSFYKHILGIPICYTDMESVDLQFYENLVMLLQNDVEQLGLDLTFSLDASEFGENKVIELLPNGSRIVVTNENKHEFVRLVCQERLIGCIKQQINSFLDGFYDIIPKSLISIFNEQELELLISG</sequence>
<evidence type="ECO:0000313" key="16">
    <source>
        <dbReference type="Proteomes" id="UP000663868"/>
    </source>
</evidence>
<dbReference type="PANTHER" id="PTHR11254">
    <property type="entry name" value="HECT DOMAIN UBIQUITIN-PROTEIN LIGASE"/>
    <property type="match status" value="1"/>
</dbReference>
<dbReference type="Pfam" id="PF02825">
    <property type="entry name" value="WWE"/>
    <property type="match status" value="1"/>
</dbReference>
<evidence type="ECO:0000313" key="15">
    <source>
        <dbReference type="EMBL" id="CAF4035104.1"/>
    </source>
</evidence>
<keyword evidence="5" id="KW-0597">Phosphoprotein</keyword>
<dbReference type="InterPro" id="IPR000569">
    <property type="entry name" value="HECT_dom"/>
</dbReference>
<feature type="region of interest" description="Disordered" evidence="11">
    <location>
        <begin position="1856"/>
        <end position="1883"/>
    </location>
</feature>
<dbReference type="Gene3D" id="3.30.2160.10">
    <property type="entry name" value="Hect, E3 ligase catalytic domain"/>
    <property type="match status" value="1"/>
</dbReference>
<protein>
    <recommendedName>
        <fullName evidence="4">HECT-type E3 ubiquitin transferase</fullName>
        <ecNumber evidence="4">2.3.2.26</ecNumber>
    </recommendedName>
</protein>
<dbReference type="SUPFAM" id="SSF117839">
    <property type="entry name" value="WWE domain"/>
    <property type="match status" value="1"/>
</dbReference>
<evidence type="ECO:0000259" key="13">
    <source>
        <dbReference type="PROSITE" id="PS50237"/>
    </source>
</evidence>
<feature type="compositionally biased region" description="Basic and acidic residues" evidence="11">
    <location>
        <begin position="1"/>
        <end position="10"/>
    </location>
</feature>
<evidence type="ECO:0000259" key="12">
    <source>
        <dbReference type="PROSITE" id="PS50030"/>
    </source>
</evidence>
<dbReference type="GO" id="GO:0008270">
    <property type="term" value="F:zinc ion binding"/>
    <property type="evidence" value="ECO:0007669"/>
    <property type="project" value="InterPro"/>
</dbReference>
<comment type="subcellular location">
    <subcellularLocation>
        <location evidence="2">Nucleus</location>
    </subcellularLocation>
</comment>
<feature type="region of interest" description="Disordered" evidence="11">
    <location>
        <begin position="886"/>
        <end position="906"/>
    </location>
</feature>
<dbReference type="SMART" id="SM00119">
    <property type="entry name" value="HECTc"/>
    <property type="match status" value="1"/>
</dbReference>
<comment type="similarity">
    <text evidence="9">Belongs to the UPL family. TOM1/PTR1 subfamily.</text>
</comment>